<protein>
    <submittedName>
        <fullName evidence="1">Uncharacterized protein</fullName>
    </submittedName>
</protein>
<sequence length="66" mass="7601">MNYRDFITDCISGGYNVHISVTEKRVHIISEMTSASYPKKEINLDELQAYVYYMNNFGSQITTEGL</sequence>
<dbReference type="Proteomes" id="UP000028568">
    <property type="component" value="Segment"/>
</dbReference>
<name>A0A075BDY2_9CAUD</name>
<evidence type="ECO:0000313" key="2">
    <source>
        <dbReference type="Proteomes" id="UP000028568"/>
    </source>
</evidence>
<dbReference type="GeneID" id="22276600"/>
<dbReference type="KEGG" id="vg:22276600"/>
<dbReference type="SMR" id="A0A075BDY2"/>
<organism evidence="1 2">
    <name type="scientific">Staphylococcus phage Team1</name>
    <dbReference type="NCBI Taxonomy" id="1262512"/>
    <lineage>
        <taxon>Viruses</taxon>
        <taxon>Duplodnaviria</taxon>
        <taxon>Heunggongvirae</taxon>
        <taxon>Uroviricota</taxon>
        <taxon>Caudoviricetes</taxon>
        <taxon>Herelleviridae</taxon>
        <taxon>Twortvirinae</taxon>
        <taxon>Kayvirus</taxon>
        <taxon>Kayvirus G1</taxon>
    </lineage>
</organism>
<accession>A0A075BDY2</accession>
<evidence type="ECO:0000313" key="1">
    <source>
        <dbReference type="EMBL" id="AFX93454.1"/>
    </source>
</evidence>
<reference evidence="1 2" key="1">
    <citation type="journal article" date="2014" name="PLoS ONE">
        <title>Improving the Safety of Staphylococcus aureus Polyvalent Phages by Their Production on a Staphylococcus xylosus Strain.</title>
        <authorList>
            <person name="El Haddad L."/>
            <person name="Ben Abdallah N."/>
            <person name="Plante P.L."/>
            <person name="Dumaresq J."/>
            <person name="Katsarava R."/>
            <person name="Labrie S."/>
            <person name="Corbeil J."/>
            <person name="St-Gelais D."/>
            <person name="Moineau S."/>
        </authorList>
    </citation>
    <scope>NUCLEOTIDE SEQUENCE [LARGE SCALE GENOMIC DNA]</scope>
</reference>
<proteinExistence type="predicted"/>
<dbReference type="RefSeq" id="YP_009098337.1">
    <property type="nucleotide sequence ID" value="NC_025417.1"/>
</dbReference>
<dbReference type="EMBL" id="KC012913">
    <property type="protein sequence ID" value="AFX93454.1"/>
    <property type="molecule type" value="Genomic_DNA"/>
</dbReference>